<gene>
    <name evidence="6" type="ORF">GBAR_LOCUS26512</name>
</gene>
<dbReference type="GO" id="GO:0007165">
    <property type="term" value="P:signal transduction"/>
    <property type="evidence" value="ECO:0007669"/>
    <property type="project" value="TreeGrafter"/>
</dbReference>
<dbReference type="CDD" id="cd00096">
    <property type="entry name" value="Ig"/>
    <property type="match status" value="1"/>
</dbReference>
<dbReference type="SMART" id="SM00409">
    <property type="entry name" value="IG"/>
    <property type="match status" value="2"/>
</dbReference>
<protein>
    <recommendedName>
        <fullName evidence="5">Ig-like domain-containing protein</fullName>
    </recommendedName>
</protein>
<keyword evidence="4" id="KW-0812">Transmembrane</keyword>
<evidence type="ECO:0000259" key="5">
    <source>
        <dbReference type="PROSITE" id="PS50835"/>
    </source>
</evidence>
<dbReference type="Proteomes" id="UP001174909">
    <property type="component" value="Unassembled WGS sequence"/>
</dbReference>
<evidence type="ECO:0000256" key="3">
    <source>
        <dbReference type="ARBA" id="ARBA00023319"/>
    </source>
</evidence>
<comment type="caution">
    <text evidence="6">The sequence shown here is derived from an EMBL/GenBank/DDBJ whole genome shotgun (WGS) entry which is preliminary data.</text>
</comment>
<dbReference type="PANTHER" id="PTHR44427">
    <property type="entry name" value="CARCINOEMBRYONIC ANTIGEN-RELATED CELL ADHESION MOLECULE 19"/>
    <property type="match status" value="1"/>
</dbReference>
<keyword evidence="1" id="KW-0732">Signal</keyword>
<organism evidence="6 7">
    <name type="scientific">Geodia barretti</name>
    <name type="common">Barrett's horny sponge</name>
    <dbReference type="NCBI Taxonomy" id="519541"/>
    <lineage>
        <taxon>Eukaryota</taxon>
        <taxon>Metazoa</taxon>
        <taxon>Porifera</taxon>
        <taxon>Demospongiae</taxon>
        <taxon>Heteroscleromorpha</taxon>
        <taxon>Tetractinellida</taxon>
        <taxon>Astrophorina</taxon>
        <taxon>Geodiidae</taxon>
        <taxon>Geodia</taxon>
    </lineage>
</organism>
<dbReference type="Pfam" id="PF00047">
    <property type="entry name" value="ig"/>
    <property type="match status" value="1"/>
</dbReference>
<accession>A0AA35X776</accession>
<dbReference type="Gene3D" id="2.60.40.10">
    <property type="entry name" value="Immunoglobulins"/>
    <property type="match status" value="1"/>
</dbReference>
<keyword evidence="4" id="KW-0472">Membrane</keyword>
<dbReference type="InterPro" id="IPR003599">
    <property type="entry name" value="Ig_sub"/>
</dbReference>
<keyword evidence="2" id="KW-0325">Glycoprotein</keyword>
<evidence type="ECO:0000256" key="4">
    <source>
        <dbReference type="SAM" id="Phobius"/>
    </source>
</evidence>
<dbReference type="GO" id="GO:0002682">
    <property type="term" value="P:regulation of immune system process"/>
    <property type="evidence" value="ECO:0007669"/>
    <property type="project" value="TreeGrafter"/>
</dbReference>
<dbReference type="AlphaFoldDB" id="A0AA35X776"/>
<dbReference type="PROSITE" id="PS50835">
    <property type="entry name" value="IG_LIKE"/>
    <property type="match status" value="2"/>
</dbReference>
<dbReference type="InterPro" id="IPR013783">
    <property type="entry name" value="Ig-like_fold"/>
</dbReference>
<evidence type="ECO:0000256" key="1">
    <source>
        <dbReference type="ARBA" id="ARBA00022729"/>
    </source>
</evidence>
<dbReference type="GO" id="GO:0009986">
    <property type="term" value="C:cell surface"/>
    <property type="evidence" value="ECO:0007669"/>
    <property type="project" value="TreeGrafter"/>
</dbReference>
<keyword evidence="4" id="KW-1133">Transmembrane helix</keyword>
<name>A0AA35X776_GEOBA</name>
<evidence type="ECO:0000256" key="2">
    <source>
        <dbReference type="ARBA" id="ARBA00023180"/>
    </source>
</evidence>
<feature type="domain" description="Ig-like" evidence="5">
    <location>
        <begin position="101"/>
        <end position="193"/>
    </location>
</feature>
<dbReference type="PANTHER" id="PTHR44427:SF1">
    <property type="entry name" value="CARCINOEMBRYONIC ANTIGEN-RELATED CELL ADHESION MOLECULE 1"/>
    <property type="match status" value="1"/>
</dbReference>
<keyword evidence="3" id="KW-0393">Immunoglobulin domain</keyword>
<dbReference type="GO" id="GO:0005886">
    <property type="term" value="C:plasma membrane"/>
    <property type="evidence" value="ECO:0007669"/>
    <property type="project" value="TreeGrafter"/>
</dbReference>
<dbReference type="InterPro" id="IPR013151">
    <property type="entry name" value="Immunoglobulin_dom"/>
</dbReference>
<dbReference type="EMBL" id="CASHTH010003686">
    <property type="protein sequence ID" value="CAI8047963.1"/>
    <property type="molecule type" value="Genomic_DNA"/>
</dbReference>
<evidence type="ECO:0000313" key="7">
    <source>
        <dbReference type="Proteomes" id="UP001174909"/>
    </source>
</evidence>
<sequence>MEAGMLGPTLTCRVTVTEAERATVLSPSALWLRYSTLSAVPEDDSSVFTTTTRNATTATTIISFSLLYTSHAGPYTCRVSATNATPSFSPLITLTVKLPTPTVNLSQDASGLLYEGSAVTMTCAATLPPSVDTDVNVTVQWTPAISSDRVSISTPSSSRSPFTSTLTISPLAIADTGQYYCEVTVHSSSQYIVASDPGISPRFNLMVQSVEQNLNDTVGSGGDQGSTSSTLIIGVVVVIALIIIASIILLIIVVFVLRRRHSAYSLKNGFKLENSEKKTIQSRPPLMNPMGK</sequence>
<feature type="transmembrane region" description="Helical" evidence="4">
    <location>
        <begin position="231"/>
        <end position="257"/>
    </location>
</feature>
<proteinExistence type="predicted"/>
<dbReference type="InterPro" id="IPR050831">
    <property type="entry name" value="CEA_cell_adhesion"/>
</dbReference>
<keyword evidence="7" id="KW-1185">Reference proteome</keyword>
<dbReference type="GO" id="GO:1990782">
    <property type="term" value="F:protein tyrosine kinase binding"/>
    <property type="evidence" value="ECO:0007669"/>
    <property type="project" value="TreeGrafter"/>
</dbReference>
<feature type="domain" description="Ig-like" evidence="5">
    <location>
        <begin position="1"/>
        <end position="93"/>
    </location>
</feature>
<reference evidence="6" key="1">
    <citation type="submission" date="2023-03" db="EMBL/GenBank/DDBJ databases">
        <authorList>
            <person name="Steffen K."/>
            <person name="Cardenas P."/>
        </authorList>
    </citation>
    <scope>NUCLEOTIDE SEQUENCE</scope>
</reference>
<dbReference type="InterPro" id="IPR007110">
    <property type="entry name" value="Ig-like_dom"/>
</dbReference>
<evidence type="ECO:0000313" key="6">
    <source>
        <dbReference type="EMBL" id="CAI8047963.1"/>
    </source>
</evidence>
<dbReference type="InterPro" id="IPR036179">
    <property type="entry name" value="Ig-like_dom_sf"/>
</dbReference>
<dbReference type="SUPFAM" id="SSF48726">
    <property type="entry name" value="Immunoglobulin"/>
    <property type="match status" value="2"/>
</dbReference>